<evidence type="ECO:0000313" key="1">
    <source>
        <dbReference type="EMBL" id="GGX33474.1"/>
    </source>
</evidence>
<proteinExistence type="predicted"/>
<dbReference type="RefSeq" id="WP_051316846.1">
    <property type="nucleotide sequence ID" value="NZ_BMWS01000040.1"/>
</dbReference>
<dbReference type="CDD" id="cd08026">
    <property type="entry name" value="DUF326"/>
    <property type="match status" value="1"/>
</dbReference>
<gene>
    <name evidence="1" type="ORF">GCM10007384_37670</name>
</gene>
<sequence>MNQNSNLRSMKNKELVEVLLDCMKHCNHCANTSLNSGYVEMMIDCIRTNQVCAEICSTTAKILSLSYENVDDLVDYCKTICQACARECSKHNNEYYKSCSDACQKSVEACNIYLNKTLSA</sequence>
<dbReference type="PANTHER" id="PTHR37310">
    <property type="entry name" value="CYTOPLASMIC PROTEIN-RELATED"/>
    <property type="match status" value="1"/>
</dbReference>
<comment type="caution">
    <text evidence="1">The sequence shown here is derived from an EMBL/GenBank/DDBJ whole genome shotgun (WGS) entry which is preliminary data.</text>
</comment>
<evidence type="ECO:0000313" key="2">
    <source>
        <dbReference type="Proteomes" id="UP000601108"/>
    </source>
</evidence>
<reference evidence="1 2" key="1">
    <citation type="journal article" date="2014" name="Int. J. Syst. Evol. Microbiol.">
        <title>Complete genome sequence of Corynebacterium casei LMG S-19264T (=DSM 44701T), isolated from a smear-ripened cheese.</title>
        <authorList>
            <consortium name="US DOE Joint Genome Institute (JGI-PGF)"/>
            <person name="Walter F."/>
            <person name="Albersmeier A."/>
            <person name="Kalinowski J."/>
            <person name="Ruckert C."/>
        </authorList>
    </citation>
    <scope>NUCLEOTIDE SEQUENCE [LARGE SCALE GENOMIC DNA]</scope>
    <source>
        <strain evidence="1 2">KCTC 12285</strain>
    </source>
</reference>
<accession>A0A918JYG8</accession>
<evidence type="ECO:0008006" key="3">
    <source>
        <dbReference type="Google" id="ProtNLM"/>
    </source>
</evidence>
<dbReference type="InterPro" id="IPR044543">
    <property type="entry name" value="YHJQ-like"/>
</dbReference>
<keyword evidence="2" id="KW-1185">Reference proteome</keyword>
<organism evidence="1 2">
    <name type="scientific">Aquimarina muelleri</name>
    <dbReference type="NCBI Taxonomy" id="279356"/>
    <lineage>
        <taxon>Bacteria</taxon>
        <taxon>Pseudomonadati</taxon>
        <taxon>Bacteroidota</taxon>
        <taxon>Flavobacteriia</taxon>
        <taxon>Flavobacteriales</taxon>
        <taxon>Flavobacteriaceae</taxon>
        <taxon>Aquimarina</taxon>
    </lineage>
</organism>
<dbReference type="Gene3D" id="1.20.1270.360">
    <property type="match status" value="1"/>
</dbReference>
<name>A0A918JYG8_9FLAO</name>
<dbReference type="PANTHER" id="PTHR37310:SF1">
    <property type="entry name" value="CYTOPLASMIC PROTEIN"/>
    <property type="match status" value="1"/>
</dbReference>
<protein>
    <recommendedName>
        <fullName evidence="3">Four-helix bundle copper-binding protein</fullName>
    </recommendedName>
</protein>
<dbReference type="Pfam" id="PF03860">
    <property type="entry name" value="Csp"/>
    <property type="match status" value="1"/>
</dbReference>
<dbReference type="Proteomes" id="UP000601108">
    <property type="component" value="Unassembled WGS sequence"/>
</dbReference>
<dbReference type="InterPro" id="IPR005560">
    <property type="entry name" value="Csp_YhjQ"/>
</dbReference>
<dbReference type="EMBL" id="BMWS01000040">
    <property type="protein sequence ID" value="GGX33474.1"/>
    <property type="molecule type" value="Genomic_DNA"/>
</dbReference>
<dbReference type="AlphaFoldDB" id="A0A918JYG8"/>